<sequence>MGILQICINLETVSLHLIPATGPIEKGKKLVGGSVPLYTSRKGCFNKSLLLRRRTRRDRAGPGSSPTEPPVHRRATVASPATSHITNESVIEFRISGNNSVGEQPSATARLIGVAIGQSTPVPTVPRRPLRTLLPTRLRYTFNAVVNGGREKSMTRRTLRPRRHGATSRVASTQRPPLIIYLRQLPIRVGCKTIAGFHRDHRRLNLKGHQEPQGP</sequence>
<name>A0A4C1TG04_EUMVA</name>
<proteinExistence type="predicted"/>
<accession>A0A4C1TG04</accession>
<protein>
    <submittedName>
        <fullName evidence="2">Uncharacterized protein</fullName>
    </submittedName>
</protein>
<dbReference type="AlphaFoldDB" id="A0A4C1TG04"/>
<evidence type="ECO:0000313" key="2">
    <source>
        <dbReference type="EMBL" id="GBP13035.1"/>
    </source>
</evidence>
<organism evidence="2 3">
    <name type="scientific">Eumeta variegata</name>
    <name type="common">Bagworm moth</name>
    <name type="synonym">Eumeta japonica</name>
    <dbReference type="NCBI Taxonomy" id="151549"/>
    <lineage>
        <taxon>Eukaryota</taxon>
        <taxon>Metazoa</taxon>
        <taxon>Ecdysozoa</taxon>
        <taxon>Arthropoda</taxon>
        <taxon>Hexapoda</taxon>
        <taxon>Insecta</taxon>
        <taxon>Pterygota</taxon>
        <taxon>Neoptera</taxon>
        <taxon>Endopterygota</taxon>
        <taxon>Lepidoptera</taxon>
        <taxon>Glossata</taxon>
        <taxon>Ditrysia</taxon>
        <taxon>Tineoidea</taxon>
        <taxon>Psychidae</taxon>
        <taxon>Oiketicinae</taxon>
        <taxon>Eumeta</taxon>
    </lineage>
</organism>
<feature type="compositionally biased region" description="Basic residues" evidence="1">
    <location>
        <begin position="155"/>
        <end position="166"/>
    </location>
</feature>
<dbReference type="EMBL" id="BGZK01000054">
    <property type="protein sequence ID" value="GBP13035.1"/>
    <property type="molecule type" value="Genomic_DNA"/>
</dbReference>
<gene>
    <name evidence="2" type="ORF">EVAR_79364_1</name>
</gene>
<feature type="region of interest" description="Disordered" evidence="1">
    <location>
        <begin position="51"/>
        <end position="82"/>
    </location>
</feature>
<evidence type="ECO:0000256" key="1">
    <source>
        <dbReference type="SAM" id="MobiDB-lite"/>
    </source>
</evidence>
<evidence type="ECO:0000313" key="3">
    <source>
        <dbReference type="Proteomes" id="UP000299102"/>
    </source>
</evidence>
<keyword evidence="3" id="KW-1185">Reference proteome</keyword>
<feature type="region of interest" description="Disordered" evidence="1">
    <location>
        <begin position="151"/>
        <end position="171"/>
    </location>
</feature>
<reference evidence="2 3" key="1">
    <citation type="journal article" date="2019" name="Commun. Biol.">
        <title>The bagworm genome reveals a unique fibroin gene that provides high tensile strength.</title>
        <authorList>
            <person name="Kono N."/>
            <person name="Nakamura H."/>
            <person name="Ohtoshi R."/>
            <person name="Tomita M."/>
            <person name="Numata K."/>
            <person name="Arakawa K."/>
        </authorList>
    </citation>
    <scope>NUCLEOTIDE SEQUENCE [LARGE SCALE GENOMIC DNA]</scope>
</reference>
<comment type="caution">
    <text evidence="2">The sequence shown here is derived from an EMBL/GenBank/DDBJ whole genome shotgun (WGS) entry which is preliminary data.</text>
</comment>
<dbReference type="Proteomes" id="UP000299102">
    <property type="component" value="Unassembled WGS sequence"/>
</dbReference>